<dbReference type="RefSeq" id="WP_074973058.1">
    <property type="nucleotide sequence ID" value="NZ_FPBZ01000002.1"/>
</dbReference>
<reference evidence="1 2" key="1">
    <citation type="submission" date="2016-10" db="EMBL/GenBank/DDBJ databases">
        <authorList>
            <person name="de Groot N.N."/>
        </authorList>
    </citation>
    <scope>NUCLEOTIDE SEQUENCE [LARGE SCALE GENOMIC DNA]</scope>
    <source>
        <strain evidence="1 2">Nl14</strain>
    </source>
</reference>
<dbReference type="Proteomes" id="UP000182649">
    <property type="component" value="Unassembled WGS sequence"/>
</dbReference>
<dbReference type="PANTHER" id="PTHR33415">
    <property type="entry name" value="PROTEIN EMBRYO DEFECTIVE 514"/>
    <property type="match status" value="1"/>
</dbReference>
<sequence length="103" mass="11546">MVKKEEILPAKPVNVGSLAFARKGDADEFFKKMLYKYDLGDKVSADDAEHLTCLLAMHPRADDKIGVGVESFSVRTAADYGTRCFWVNRIDGTTEDFSFRACF</sequence>
<evidence type="ECO:0000313" key="1">
    <source>
        <dbReference type="EMBL" id="SFU39359.1"/>
    </source>
</evidence>
<evidence type="ECO:0008006" key="3">
    <source>
        <dbReference type="Google" id="ProtNLM"/>
    </source>
</evidence>
<dbReference type="Gene3D" id="3.10.450.40">
    <property type="match status" value="1"/>
</dbReference>
<dbReference type="InterPro" id="IPR044673">
    <property type="entry name" value="DCL-like"/>
</dbReference>
<dbReference type="PANTHER" id="PTHR33415:SF12">
    <property type="entry name" value="PROTEIN EMBRYO DEFECTIVE 514"/>
    <property type="match status" value="1"/>
</dbReference>
<name>A0A1I7FT16_9PROT</name>
<gene>
    <name evidence="1" type="ORF">SAMN05216417_102193</name>
</gene>
<accession>A0A1I7FT16</accession>
<dbReference type="Pfam" id="PF11523">
    <property type="entry name" value="DUF3223"/>
    <property type="match status" value="1"/>
</dbReference>
<evidence type="ECO:0000313" key="2">
    <source>
        <dbReference type="Proteomes" id="UP000182649"/>
    </source>
</evidence>
<dbReference type="EMBL" id="FPBZ01000002">
    <property type="protein sequence ID" value="SFU39359.1"/>
    <property type="molecule type" value="Genomic_DNA"/>
</dbReference>
<dbReference type="AlphaFoldDB" id="A0A1I7FT16"/>
<organism evidence="1 2">
    <name type="scientific">Nitrosospira multiformis</name>
    <dbReference type="NCBI Taxonomy" id="1231"/>
    <lineage>
        <taxon>Bacteria</taxon>
        <taxon>Pseudomonadati</taxon>
        <taxon>Pseudomonadota</taxon>
        <taxon>Betaproteobacteria</taxon>
        <taxon>Nitrosomonadales</taxon>
        <taxon>Nitrosomonadaceae</taxon>
        <taxon>Nitrosospira</taxon>
    </lineage>
</organism>
<protein>
    <recommendedName>
        <fullName evidence="3">DUF3223 domain-containing protein</fullName>
    </recommendedName>
</protein>
<proteinExistence type="predicted"/>